<dbReference type="AlphaFoldDB" id="A0A0E9P9K5"/>
<dbReference type="EMBL" id="GBXM01108039">
    <property type="protein sequence ID" value="JAH00538.1"/>
    <property type="molecule type" value="Transcribed_RNA"/>
</dbReference>
<reference evidence="1" key="2">
    <citation type="journal article" date="2015" name="Fish Shellfish Immunol.">
        <title>Early steps in the European eel (Anguilla anguilla)-Vibrio vulnificus interaction in the gills: Role of the RtxA13 toxin.</title>
        <authorList>
            <person name="Callol A."/>
            <person name="Pajuelo D."/>
            <person name="Ebbesson L."/>
            <person name="Teles M."/>
            <person name="MacKenzie S."/>
            <person name="Amaro C."/>
        </authorList>
    </citation>
    <scope>NUCLEOTIDE SEQUENCE</scope>
</reference>
<evidence type="ECO:0000313" key="1">
    <source>
        <dbReference type="EMBL" id="JAH00538.1"/>
    </source>
</evidence>
<organism evidence="1">
    <name type="scientific">Anguilla anguilla</name>
    <name type="common">European freshwater eel</name>
    <name type="synonym">Muraena anguilla</name>
    <dbReference type="NCBI Taxonomy" id="7936"/>
    <lineage>
        <taxon>Eukaryota</taxon>
        <taxon>Metazoa</taxon>
        <taxon>Chordata</taxon>
        <taxon>Craniata</taxon>
        <taxon>Vertebrata</taxon>
        <taxon>Euteleostomi</taxon>
        <taxon>Actinopterygii</taxon>
        <taxon>Neopterygii</taxon>
        <taxon>Teleostei</taxon>
        <taxon>Anguilliformes</taxon>
        <taxon>Anguillidae</taxon>
        <taxon>Anguilla</taxon>
    </lineage>
</organism>
<accession>A0A0E9P9K5</accession>
<reference evidence="1" key="1">
    <citation type="submission" date="2014-11" db="EMBL/GenBank/DDBJ databases">
        <authorList>
            <person name="Amaro Gonzalez C."/>
        </authorList>
    </citation>
    <scope>NUCLEOTIDE SEQUENCE</scope>
</reference>
<name>A0A0E9P9K5_ANGAN</name>
<sequence length="32" mass="3842">MASVKAEVREKSFNVVTFYRWNLAIWLPNDWA</sequence>
<protein>
    <submittedName>
        <fullName evidence="1">Uncharacterized protein</fullName>
    </submittedName>
</protein>
<proteinExistence type="predicted"/>